<dbReference type="AlphaFoldDB" id="A0AAW4FS38"/>
<dbReference type="Proteomes" id="UP000744980">
    <property type="component" value="Unassembled WGS sequence"/>
</dbReference>
<sequence>MTQPTSLLLIKAVLLSGLALWLAVIVLNNVVAFRNGVFAVGMLMGMQLFDQEPPIRTPLLSRRVTNAVWHRMVFSFVLVMEVATMMLLAAAAIMLIGTFFGLSDGAAAMIWANLALAAFIALSLIMLLGGAWFAYYVRQETMQITHFILIGLGVAGTLLVNMPMQ</sequence>
<name>A0AAW4FS38_9HYPH</name>
<dbReference type="Pfam" id="PF09933">
    <property type="entry name" value="DUF2165"/>
    <property type="match status" value="1"/>
</dbReference>
<feature type="transmembrane region" description="Helical" evidence="1">
    <location>
        <begin position="7"/>
        <end position="26"/>
    </location>
</feature>
<organism evidence="2 3">
    <name type="scientific">Ensifer canadensis</name>
    <dbReference type="NCBI Taxonomy" id="555315"/>
    <lineage>
        <taxon>Bacteria</taxon>
        <taxon>Pseudomonadati</taxon>
        <taxon>Pseudomonadota</taxon>
        <taxon>Alphaproteobacteria</taxon>
        <taxon>Hyphomicrobiales</taxon>
        <taxon>Rhizobiaceae</taxon>
        <taxon>Sinorhizobium/Ensifer group</taxon>
        <taxon>Ensifer</taxon>
    </lineage>
</organism>
<comment type="caution">
    <text evidence="2">The sequence shown here is derived from an EMBL/GenBank/DDBJ whole genome shotgun (WGS) entry which is preliminary data.</text>
</comment>
<dbReference type="InterPro" id="IPR018681">
    <property type="entry name" value="DUF2165_transmembrane"/>
</dbReference>
<dbReference type="EMBL" id="WXFA01000022">
    <property type="protein sequence ID" value="MBM3094088.1"/>
    <property type="molecule type" value="Genomic_DNA"/>
</dbReference>
<evidence type="ECO:0000313" key="2">
    <source>
        <dbReference type="EMBL" id="MBM3094088.1"/>
    </source>
</evidence>
<dbReference type="RefSeq" id="WP_063963267.1">
    <property type="nucleotide sequence ID" value="NZ_CP170158.1"/>
</dbReference>
<accession>A0AAW4FS38</accession>
<proteinExistence type="predicted"/>
<protein>
    <submittedName>
        <fullName evidence="2">DUF2165 family protein</fullName>
    </submittedName>
</protein>
<feature type="transmembrane region" description="Helical" evidence="1">
    <location>
        <begin position="147"/>
        <end position="164"/>
    </location>
</feature>
<feature type="transmembrane region" description="Helical" evidence="1">
    <location>
        <begin position="108"/>
        <end position="135"/>
    </location>
</feature>
<keyword evidence="3" id="KW-1185">Reference proteome</keyword>
<reference evidence="2 3" key="1">
    <citation type="submission" date="2020-01" db="EMBL/GenBank/DDBJ databases">
        <title>Draft genome assembly of Ensifer adhaerens T173.</title>
        <authorList>
            <person name="Craig J.E."/>
            <person name="Stinchcombe J.R."/>
        </authorList>
    </citation>
    <scope>NUCLEOTIDE SEQUENCE [LARGE SCALE GENOMIC DNA]</scope>
    <source>
        <strain evidence="2 3">T173</strain>
    </source>
</reference>
<feature type="transmembrane region" description="Helical" evidence="1">
    <location>
        <begin position="69"/>
        <end position="102"/>
    </location>
</feature>
<evidence type="ECO:0000313" key="3">
    <source>
        <dbReference type="Proteomes" id="UP000744980"/>
    </source>
</evidence>
<evidence type="ECO:0000256" key="1">
    <source>
        <dbReference type="SAM" id="Phobius"/>
    </source>
</evidence>
<keyword evidence="1" id="KW-0812">Transmembrane</keyword>
<keyword evidence="1" id="KW-0472">Membrane</keyword>
<keyword evidence="1" id="KW-1133">Transmembrane helix</keyword>
<gene>
    <name evidence="2" type="ORF">GFB56_25415</name>
</gene>